<name>A0A1I3TAU4_9FLAO</name>
<organism evidence="1 2">
    <name type="scientific">Olleya namhaensis</name>
    <dbReference type="NCBI Taxonomy" id="1144750"/>
    <lineage>
        <taxon>Bacteria</taxon>
        <taxon>Pseudomonadati</taxon>
        <taxon>Bacteroidota</taxon>
        <taxon>Flavobacteriia</taxon>
        <taxon>Flavobacteriales</taxon>
        <taxon>Flavobacteriaceae</taxon>
    </lineage>
</organism>
<dbReference type="EMBL" id="FORM01000018">
    <property type="protein sequence ID" value="SFJ67622.1"/>
    <property type="molecule type" value="Genomic_DNA"/>
</dbReference>
<protein>
    <submittedName>
        <fullName evidence="1">Uncharacterized protein</fullName>
    </submittedName>
</protein>
<gene>
    <name evidence="1" type="ORF">SAMN05443431_1182</name>
</gene>
<evidence type="ECO:0000313" key="2">
    <source>
        <dbReference type="Proteomes" id="UP000199559"/>
    </source>
</evidence>
<evidence type="ECO:0000313" key="1">
    <source>
        <dbReference type="EMBL" id="SFJ67622.1"/>
    </source>
</evidence>
<dbReference type="AlphaFoldDB" id="A0A1I3TAU4"/>
<keyword evidence="2" id="KW-1185">Reference proteome</keyword>
<proteinExistence type="predicted"/>
<sequence>MTDQEIYDLYVLQSKNVRKLKKVEKSVIRTINTYIKKKDEFQVEINTKLYALVYCTLSEAQFIQIVNTPNGFLYSEIQKIKNEKERKGVVKAWELLFDLAFEKVNPNWKNMDDLLIRRNEIQKIIDDYIKSPSELRNKIAHGQWDFALNRENTKLNSDKTNELGDLTVIKITIWSKVHQYLGLITRDLIQSPKVGFHNQYWLHLTELNELLIKSTSWTMTKRKDILRPVPKKTSA</sequence>
<accession>A0A1I3TAU4</accession>
<dbReference type="Proteomes" id="UP000199559">
    <property type="component" value="Unassembled WGS sequence"/>
</dbReference>
<reference evidence="2" key="1">
    <citation type="submission" date="2016-10" db="EMBL/GenBank/DDBJ databases">
        <authorList>
            <person name="Varghese N."/>
            <person name="Submissions S."/>
        </authorList>
    </citation>
    <scope>NUCLEOTIDE SEQUENCE [LARGE SCALE GENOMIC DNA]</scope>
    <source>
        <strain evidence="2">DSM 28881</strain>
    </source>
</reference>
<dbReference type="RefSeq" id="WP_090842479.1">
    <property type="nucleotide sequence ID" value="NZ_FORM01000018.1"/>
</dbReference>